<dbReference type="OrthoDB" id="8913550at2"/>
<proteinExistence type="predicted"/>
<evidence type="ECO:0000256" key="1">
    <source>
        <dbReference type="SAM" id="SignalP"/>
    </source>
</evidence>
<keyword evidence="3" id="KW-1185">Reference proteome</keyword>
<name>C5T569_ACIDE</name>
<comment type="caution">
    <text evidence="2">The sequence shown here is derived from an EMBL/GenBank/DDBJ whole genome shotgun (WGS) entry which is preliminary data.</text>
</comment>
<organism evidence="2 3">
    <name type="scientific">Acidovorax delafieldii 2AN</name>
    <dbReference type="NCBI Taxonomy" id="573060"/>
    <lineage>
        <taxon>Bacteria</taxon>
        <taxon>Pseudomonadati</taxon>
        <taxon>Pseudomonadota</taxon>
        <taxon>Betaproteobacteria</taxon>
        <taxon>Burkholderiales</taxon>
        <taxon>Comamonadaceae</taxon>
        <taxon>Acidovorax</taxon>
    </lineage>
</organism>
<dbReference type="EMBL" id="ACQT01000059">
    <property type="protein sequence ID" value="EER60364.1"/>
    <property type="molecule type" value="Genomic_DNA"/>
</dbReference>
<sequence>MKHLLATLALASVALASALAHAQAPGDKETQEDITRHRAMAAAHEAAAKCLESGKGHDACQKELQAACKNLAIGKYCGMKHSH</sequence>
<evidence type="ECO:0000313" key="2">
    <source>
        <dbReference type="EMBL" id="EER60364.1"/>
    </source>
</evidence>
<feature type="chain" id="PRO_5002957348" evidence="1">
    <location>
        <begin position="23"/>
        <end position="83"/>
    </location>
</feature>
<dbReference type="PATRIC" id="fig|573060.9.peg.3055"/>
<keyword evidence="1" id="KW-0732">Signal</keyword>
<feature type="signal peptide" evidence="1">
    <location>
        <begin position="1"/>
        <end position="22"/>
    </location>
</feature>
<dbReference type="RefSeq" id="WP_005796176.1">
    <property type="nucleotide sequence ID" value="NZ_ACQT01000059.1"/>
</dbReference>
<protein>
    <submittedName>
        <fullName evidence="2">Uncharacterized protein</fullName>
    </submittedName>
</protein>
<gene>
    <name evidence="2" type="ORF">AcdelDRAFT_2049</name>
</gene>
<reference evidence="2 3" key="1">
    <citation type="submission" date="2009-05" db="EMBL/GenBank/DDBJ databases">
        <title>The draft genome of Acidovorax delafieldii 2AN.</title>
        <authorList>
            <consortium name="US DOE Joint Genome Institute (JGI-PGF)"/>
            <person name="Lucas S."/>
            <person name="Copeland A."/>
            <person name="Lapidus A."/>
            <person name="Glavina del Rio T."/>
            <person name="Tice H."/>
            <person name="Bruce D."/>
            <person name="Goodwin L."/>
            <person name="Pitluck S."/>
            <person name="Larimer F."/>
            <person name="Land M.L."/>
            <person name="Hauser L."/>
            <person name="Shelobolina E.S."/>
            <person name="Picardal F."/>
            <person name="Roden E."/>
            <person name="Emerson D."/>
        </authorList>
    </citation>
    <scope>NUCLEOTIDE SEQUENCE [LARGE SCALE GENOMIC DNA]</scope>
    <source>
        <strain evidence="2 3">2AN</strain>
    </source>
</reference>
<dbReference type="Proteomes" id="UP000003856">
    <property type="component" value="Unassembled WGS sequence"/>
</dbReference>
<dbReference type="AlphaFoldDB" id="C5T569"/>
<accession>C5T569</accession>
<evidence type="ECO:0000313" key="3">
    <source>
        <dbReference type="Proteomes" id="UP000003856"/>
    </source>
</evidence>